<dbReference type="InterPro" id="IPR001492">
    <property type="entry name" value="Flagellin"/>
</dbReference>
<dbReference type="InterPro" id="IPR001029">
    <property type="entry name" value="Flagellin_N"/>
</dbReference>
<comment type="subcellular location">
    <subcellularLocation>
        <location evidence="4">Secreted</location>
    </subcellularLocation>
    <subcellularLocation>
        <location evidence="4">Bacterial flagellum</location>
    </subcellularLocation>
</comment>
<dbReference type="Pfam" id="PF00700">
    <property type="entry name" value="Flagellin_C"/>
    <property type="match status" value="1"/>
</dbReference>
<sequence length="665" mass="68639">MIINHNMASLNTYRQMSTNTANSSKSLEKLSSGLRINKAGDDAAGLAISEKMRGQIRGLDQAARNSQDGISMIQTAEGALSETHSILQRMKELATQSANDTNTTSDRSEIQKEMNQLTSEINRIGNTTEFNTQKLLNGGGEKITADLKTITRGGIAGDTAAFAEVTGSTAEVNGVYTLTVDDTDTLAAGSTVVVGGETFTAVSGAADASLGQFSIDGTPDTAGTATSQAASLAAAINENKNLHERFGNVSAAAGVITLTEADGEATGVALTSSVVGAGTLTDAQTTASVKEIQGKYTFNLDKAFSVVGDSLQIAGQTLTAVAANASPASGQFNISADPEAQAKEIAAAINANTNAALGGRFEATVKDNTITLTERATKATGVDLIDTNVVDGLATASAGKYNIGFVSPIADGGRITVDGVDIAVTSDSSDAGLADGTAMLAGSTLTEQVTRLANAVNSNSALNQKYTATVTGDKLTLTQKTGQESLTEPTVTTNSTSKDGFQATFQVGANTAQSMTVEVNDMRSEALNISGTEAGATITASNGNKAVLKATKEVTDGTSNTTTEYALDVSSHEKATAAISVLDDAIQNVSAERSKLGAYQNRLEHTISNLGTSSENLTAAESRIRDVDMAKEMMQFQKNNILTQAAQAMMAQANQQPQGVLQLLR</sequence>
<feature type="domain" description="Flagellin C-terminal" evidence="6">
    <location>
        <begin position="580"/>
        <end position="664"/>
    </location>
</feature>
<dbReference type="GO" id="GO:0005576">
    <property type="term" value="C:extracellular region"/>
    <property type="evidence" value="ECO:0007669"/>
    <property type="project" value="UniProtKB-SubCell"/>
</dbReference>
<keyword evidence="4" id="KW-0964">Secreted</keyword>
<feature type="domain" description="Flagellin N-terminal" evidence="5">
    <location>
        <begin position="3"/>
        <end position="138"/>
    </location>
</feature>
<dbReference type="PANTHER" id="PTHR42792:SF2">
    <property type="entry name" value="FLAGELLIN"/>
    <property type="match status" value="1"/>
</dbReference>
<gene>
    <name evidence="7" type="ORF">SAMN05443529_101264</name>
</gene>
<dbReference type="GO" id="GO:0009288">
    <property type="term" value="C:bacterial-type flagellum"/>
    <property type="evidence" value="ECO:0007669"/>
    <property type="project" value="UniProtKB-SubCell"/>
</dbReference>
<evidence type="ECO:0000259" key="6">
    <source>
        <dbReference type="Pfam" id="PF00700"/>
    </source>
</evidence>
<keyword evidence="3 4" id="KW-0975">Bacterial flagellum</keyword>
<evidence type="ECO:0000256" key="4">
    <source>
        <dbReference type="RuleBase" id="RU362073"/>
    </source>
</evidence>
<reference evidence="8" key="1">
    <citation type="submission" date="2016-10" db="EMBL/GenBank/DDBJ databases">
        <authorList>
            <person name="Varghese N."/>
            <person name="Submissions S."/>
        </authorList>
    </citation>
    <scope>NUCLEOTIDE SEQUENCE [LARGE SCALE GENOMIC DNA]</scope>
    <source>
        <strain evidence="8">DSM 8344</strain>
    </source>
</reference>
<evidence type="ECO:0000256" key="2">
    <source>
        <dbReference type="ARBA" id="ARBA00020110"/>
    </source>
</evidence>
<dbReference type="SUPFAM" id="SSF64518">
    <property type="entry name" value="Phase 1 flagellin"/>
    <property type="match status" value="1"/>
</dbReference>
<name>A0A1G7S229_9FIRM</name>
<keyword evidence="7" id="KW-0966">Cell projection</keyword>
<evidence type="ECO:0000256" key="1">
    <source>
        <dbReference type="ARBA" id="ARBA00005709"/>
    </source>
</evidence>
<comment type="similarity">
    <text evidence="1 4">Belongs to the bacterial flagellin family.</text>
</comment>
<evidence type="ECO:0000256" key="3">
    <source>
        <dbReference type="ARBA" id="ARBA00023143"/>
    </source>
</evidence>
<accession>A0A1G7S229</accession>
<organism evidence="7 8">
    <name type="scientific">Desulfosporosinus hippei DSM 8344</name>
    <dbReference type="NCBI Taxonomy" id="1121419"/>
    <lineage>
        <taxon>Bacteria</taxon>
        <taxon>Bacillati</taxon>
        <taxon>Bacillota</taxon>
        <taxon>Clostridia</taxon>
        <taxon>Eubacteriales</taxon>
        <taxon>Desulfitobacteriaceae</taxon>
        <taxon>Desulfosporosinus</taxon>
    </lineage>
</organism>
<dbReference type="PANTHER" id="PTHR42792">
    <property type="entry name" value="FLAGELLIN"/>
    <property type="match status" value="1"/>
</dbReference>
<comment type="function">
    <text evidence="4">Flagellin is the subunit protein which polymerizes to form the filaments of bacterial flagella.</text>
</comment>
<keyword evidence="7" id="KW-0282">Flagellum</keyword>
<evidence type="ECO:0000259" key="5">
    <source>
        <dbReference type="Pfam" id="PF00669"/>
    </source>
</evidence>
<dbReference type="RefSeq" id="WP_176786029.1">
    <property type="nucleotide sequence ID" value="NZ_FNCP01000001.1"/>
</dbReference>
<dbReference type="Proteomes" id="UP000198656">
    <property type="component" value="Unassembled WGS sequence"/>
</dbReference>
<evidence type="ECO:0000313" key="8">
    <source>
        <dbReference type="Proteomes" id="UP000198656"/>
    </source>
</evidence>
<dbReference type="Pfam" id="PF00669">
    <property type="entry name" value="Flagellin_N"/>
    <property type="match status" value="1"/>
</dbReference>
<dbReference type="EMBL" id="FNCP01000001">
    <property type="protein sequence ID" value="SDG17031.1"/>
    <property type="molecule type" value="Genomic_DNA"/>
</dbReference>
<proteinExistence type="inferred from homology"/>
<dbReference type="STRING" id="1121419.SAMN05443529_101264"/>
<evidence type="ECO:0000313" key="7">
    <source>
        <dbReference type="EMBL" id="SDG17031.1"/>
    </source>
</evidence>
<dbReference type="AlphaFoldDB" id="A0A1G7S229"/>
<protein>
    <recommendedName>
        <fullName evidence="2 4">Flagellin</fullName>
    </recommendedName>
</protein>
<keyword evidence="7" id="KW-0969">Cilium</keyword>
<dbReference type="Gene3D" id="3.30.70.2120">
    <property type="match status" value="1"/>
</dbReference>
<dbReference type="InterPro" id="IPR046358">
    <property type="entry name" value="Flagellin_C"/>
</dbReference>
<dbReference type="Gene3D" id="1.20.1330.10">
    <property type="entry name" value="f41 fragment of flagellin, N-terminal domain"/>
    <property type="match status" value="2"/>
</dbReference>
<keyword evidence="8" id="KW-1185">Reference proteome</keyword>
<dbReference type="GO" id="GO:0005198">
    <property type="term" value="F:structural molecule activity"/>
    <property type="evidence" value="ECO:0007669"/>
    <property type="project" value="UniProtKB-UniRule"/>
</dbReference>
<dbReference type="PRINTS" id="PR00207">
    <property type="entry name" value="FLAGELLIN"/>
</dbReference>